<dbReference type="HOGENOM" id="CLU_084398_0_0_2"/>
<evidence type="ECO:0000313" key="3">
    <source>
        <dbReference type="Proteomes" id="UP000010878"/>
    </source>
</evidence>
<dbReference type="KEGG" id="nou:Natoc_2664"/>
<reference evidence="2 3" key="1">
    <citation type="submission" date="2012-11" db="EMBL/GenBank/DDBJ databases">
        <title>FINISHED of Natronococcus occultus SP4, DSM 3396.</title>
        <authorList>
            <consortium name="DOE Joint Genome Institute"/>
            <person name="Eisen J."/>
            <person name="Huntemann M."/>
            <person name="Wei C.-L."/>
            <person name="Han J."/>
            <person name="Detter J.C."/>
            <person name="Han C."/>
            <person name="Tapia R."/>
            <person name="Chen A."/>
            <person name="Kyrpides N."/>
            <person name="Mavromatis K."/>
            <person name="Markowitz V."/>
            <person name="Szeto E."/>
            <person name="Ivanova N."/>
            <person name="Mikhailova N."/>
            <person name="Ovchinnikova G."/>
            <person name="Pagani I."/>
            <person name="Pati A."/>
            <person name="Goodwin L."/>
            <person name="Nordberg H.P."/>
            <person name="Cantor M.N."/>
            <person name="Hua S.X."/>
            <person name="Woyke T."/>
            <person name="Eisen J."/>
            <person name="Klenk H.-P."/>
            <person name="Klenk H.-P."/>
        </authorList>
    </citation>
    <scope>NUCLEOTIDE SEQUENCE [LARGE SCALE GENOMIC DNA]</scope>
    <source>
        <strain evidence="2 3">SP4</strain>
    </source>
</reference>
<gene>
    <name evidence="2" type="ORF">Natoc_2664</name>
</gene>
<proteinExistence type="predicted"/>
<sequence>MNAVIAELFVTGSVVVDSQSRAVATGATDEFGLGYQLLGFAVLTGIWRKIRMLYQFGGVRCVLVETYSYLVDNAFGYWWAIRHRDASEEPRESDCPTIVEIDPDDLRYQSSFRKAHFPTKDGDTTHSPVHDEPIVGVLGGRWDRFRTEWSETRIHRSLEARFAGGKSWTETAKYQYAVCKIENGLEDWRSSSIDDLGQRCADLEALYESMADEGYVPQTELLEREDAGEQLKTETAAMKPIHGTDYPHEARVGIGRNGELIRFGAGKHRLSIAKLLDLDSVPVVVVVRHERWAAIRECFATADSLEDVPERYREFTDHPDVRSLDEREPAPGIEANR</sequence>
<dbReference type="AlphaFoldDB" id="L0K0A5"/>
<keyword evidence="3" id="KW-1185">Reference proteome</keyword>
<protein>
    <recommendedName>
        <fullName evidence="4">ParB-like nuclease</fullName>
    </recommendedName>
</protein>
<dbReference type="Proteomes" id="UP000010878">
    <property type="component" value="Chromosome"/>
</dbReference>
<name>L0K0A5_9EURY</name>
<evidence type="ECO:0000256" key="1">
    <source>
        <dbReference type="SAM" id="MobiDB-lite"/>
    </source>
</evidence>
<accession>L0K0A5</accession>
<evidence type="ECO:0000313" key="2">
    <source>
        <dbReference type="EMBL" id="AGB38426.1"/>
    </source>
</evidence>
<dbReference type="EMBL" id="CP003929">
    <property type="protein sequence ID" value="AGB38426.1"/>
    <property type="molecule type" value="Genomic_DNA"/>
</dbReference>
<dbReference type="STRING" id="694430.Natoc_2664"/>
<dbReference type="eggNOG" id="arCOG10332">
    <property type="taxonomic scope" value="Archaea"/>
</dbReference>
<organism evidence="2 3">
    <name type="scientific">Natronococcus occultus SP4</name>
    <dbReference type="NCBI Taxonomy" id="694430"/>
    <lineage>
        <taxon>Archaea</taxon>
        <taxon>Methanobacteriati</taxon>
        <taxon>Methanobacteriota</taxon>
        <taxon>Stenosarchaea group</taxon>
        <taxon>Halobacteria</taxon>
        <taxon>Halobacteriales</taxon>
        <taxon>Natrialbaceae</taxon>
        <taxon>Natronococcus</taxon>
    </lineage>
</organism>
<feature type="region of interest" description="Disordered" evidence="1">
    <location>
        <begin position="316"/>
        <end position="337"/>
    </location>
</feature>
<evidence type="ECO:0008006" key="4">
    <source>
        <dbReference type="Google" id="ProtNLM"/>
    </source>
</evidence>
<feature type="compositionally biased region" description="Basic and acidic residues" evidence="1">
    <location>
        <begin position="316"/>
        <end position="329"/>
    </location>
</feature>